<feature type="transmembrane region" description="Helical" evidence="9">
    <location>
        <begin position="440"/>
        <end position="462"/>
    </location>
</feature>
<dbReference type="Gene3D" id="3.40.50.300">
    <property type="entry name" value="P-loop containing nucleotide triphosphate hydrolases"/>
    <property type="match status" value="2"/>
</dbReference>
<evidence type="ECO:0000256" key="5">
    <source>
        <dbReference type="ARBA" id="ARBA00022840"/>
    </source>
</evidence>
<feature type="transmembrane region" description="Helical" evidence="9">
    <location>
        <begin position="1160"/>
        <end position="1179"/>
    </location>
</feature>
<dbReference type="Pfam" id="PF24357">
    <property type="entry name" value="TMD0_ABC"/>
    <property type="match status" value="1"/>
</dbReference>
<evidence type="ECO:0000256" key="7">
    <source>
        <dbReference type="ARBA" id="ARBA00023136"/>
    </source>
</evidence>
<dbReference type="InterPro" id="IPR011527">
    <property type="entry name" value="ABC1_TM_dom"/>
</dbReference>
<feature type="region of interest" description="Disordered" evidence="8">
    <location>
        <begin position="1419"/>
        <end position="1449"/>
    </location>
</feature>
<evidence type="ECO:0000313" key="13">
    <source>
        <dbReference type="Proteomes" id="UP000827284"/>
    </source>
</evidence>
<keyword evidence="6 9" id="KW-1133">Transmembrane helix</keyword>
<dbReference type="Pfam" id="PF00664">
    <property type="entry name" value="ABC_membrane"/>
    <property type="match status" value="2"/>
</dbReference>
<evidence type="ECO:0000256" key="4">
    <source>
        <dbReference type="ARBA" id="ARBA00022741"/>
    </source>
</evidence>
<feature type="domain" description="ABC transmembrane type-1" evidence="11">
    <location>
        <begin position="330"/>
        <end position="615"/>
    </location>
</feature>
<keyword evidence="13" id="KW-1185">Reference proteome</keyword>
<dbReference type="GO" id="GO:0005524">
    <property type="term" value="F:ATP binding"/>
    <property type="evidence" value="ECO:0007669"/>
    <property type="project" value="UniProtKB-KW"/>
</dbReference>
<feature type="transmembrane region" description="Helical" evidence="9">
    <location>
        <begin position="1272"/>
        <end position="1294"/>
    </location>
</feature>
<dbReference type="FunFam" id="1.20.1560.10:FF:000010">
    <property type="entry name" value="Multidrug resistance-associated ABC transporter"/>
    <property type="match status" value="1"/>
</dbReference>
<feature type="transmembrane region" description="Helical" evidence="9">
    <location>
        <begin position="122"/>
        <end position="143"/>
    </location>
</feature>
<dbReference type="CDD" id="cd03250">
    <property type="entry name" value="ABCC_MRP_domain1"/>
    <property type="match status" value="1"/>
</dbReference>
<dbReference type="FunFam" id="1.20.1560.10:FF:000006">
    <property type="entry name" value="ATP-binding cassette, sub-family C (CFTR/MRP), member 9"/>
    <property type="match status" value="1"/>
</dbReference>
<feature type="transmembrane region" description="Helical" evidence="9">
    <location>
        <begin position="1185"/>
        <end position="1203"/>
    </location>
</feature>
<evidence type="ECO:0000259" key="11">
    <source>
        <dbReference type="PROSITE" id="PS50929"/>
    </source>
</evidence>
<evidence type="ECO:0000256" key="2">
    <source>
        <dbReference type="ARBA" id="ARBA00022448"/>
    </source>
</evidence>
<dbReference type="InterPro" id="IPR044746">
    <property type="entry name" value="ABCC_6TM_D1"/>
</dbReference>
<feature type="transmembrane region" description="Helical" evidence="9">
    <location>
        <begin position="324"/>
        <end position="343"/>
    </location>
</feature>
<feature type="transmembrane region" description="Helical" evidence="9">
    <location>
        <begin position="469"/>
        <end position="487"/>
    </location>
</feature>
<evidence type="ECO:0000313" key="12">
    <source>
        <dbReference type="EMBL" id="GJJ68246.1"/>
    </source>
</evidence>
<dbReference type="InterPro" id="IPR027417">
    <property type="entry name" value="P-loop_NTPase"/>
</dbReference>
<reference evidence="12" key="1">
    <citation type="submission" date="2021-11" db="EMBL/GenBank/DDBJ databases">
        <authorList>
            <person name="Herlambang A."/>
            <person name="Guo Y."/>
            <person name="Takashima Y."/>
            <person name="Nishizawa T."/>
        </authorList>
    </citation>
    <scope>NUCLEOTIDE SEQUENCE</scope>
    <source>
        <strain evidence="12">E1425</strain>
    </source>
</reference>
<dbReference type="InterPro" id="IPR050173">
    <property type="entry name" value="ABC_transporter_C-like"/>
</dbReference>
<dbReference type="PROSITE" id="PS00211">
    <property type="entry name" value="ABC_TRANSPORTER_1"/>
    <property type="match status" value="2"/>
</dbReference>
<feature type="compositionally biased region" description="Polar residues" evidence="8">
    <location>
        <begin position="1419"/>
        <end position="1446"/>
    </location>
</feature>
<proteinExistence type="predicted"/>
<feature type="compositionally biased region" description="Acidic residues" evidence="8">
    <location>
        <begin position="963"/>
        <end position="976"/>
    </location>
</feature>
<dbReference type="PANTHER" id="PTHR24223">
    <property type="entry name" value="ATP-BINDING CASSETTE SUB-FAMILY C"/>
    <property type="match status" value="1"/>
</dbReference>
<feature type="transmembrane region" description="Helical" evidence="9">
    <location>
        <begin position="1030"/>
        <end position="1050"/>
    </location>
</feature>
<dbReference type="EMBL" id="BQFW01000001">
    <property type="protein sequence ID" value="GJJ68246.1"/>
    <property type="molecule type" value="Genomic_DNA"/>
</dbReference>
<protein>
    <submittedName>
        <fullName evidence="12">ATP-binding cassette, subfamily C (CFTR/MRP), member 1</fullName>
    </submittedName>
</protein>
<feature type="transmembrane region" description="Helical" evidence="9">
    <location>
        <begin position="59"/>
        <end position="81"/>
    </location>
</feature>
<feature type="domain" description="ABC transmembrane type-1" evidence="11">
    <location>
        <begin position="1030"/>
        <end position="1325"/>
    </location>
</feature>
<dbReference type="InterPro" id="IPR056227">
    <property type="entry name" value="TMD0_ABC"/>
</dbReference>
<dbReference type="GO" id="GO:0016887">
    <property type="term" value="F:ATP hydrolysis activity"/>
    <property type="evidence" value="ECO:0007669"/>
    <property type="project" value="InterPro"/>
</dbReference>
<comment type="subcellular location">
    <subcellularLocation>
        <location evidence="1">Membrane</location>
        <topology evidence="1">Multi-pass membrane protein</topology>
    </subcellularLocation>
</comment>
<evidence type="ECO:0000256" key="8">
    <source>
        <dbReference type="SAM" id="MobiDB-lite"/>
    </source>
</evidence>
<feature type="region of interest" description="Disordered" evidence="8">
    <location>
        <begin position="928"/>
        <end position="987"/>
    </location>
</feature>
<feature type="transmembrane region" description="Helical" evidence="9">
    <location>
        <begin position="93"/>
        <end position="116"/>
    </location>
</feature>
<dbReference type="CDD" id="cd18579">
    <property type="entry name" value="ABC_6TM_ABCC_D1"/>
    <property type="match status" value="1"/>
</dbReference>
<evidence type="ECO:0000256" key="9">
    <source>
        <dbReference type="SAM" id="Phobius"/>
    </source>
</evidence>
<feature type="transmembrane region" description="Helical" evidence="9">
    <location>
        <begin position="551"/>
        <end position="574"/>
    </location>
</feature>
<dbReference type="SMART" id="SM00382">
    <property type="entry name" value="AAA"/>
    <property type="match status" value="2"/>
</dbReference>
<dbReference type="InterPro" id="IPR017871">
    <property type="entry name" value="ABC_transporter-like_CS"/>
</dbReference>
<dbReference type="CDD" id="cd03244">
    <property type="entry name" value="ABCC_MRP_domain2"/>
    <property type="match status" value="1"/>
</dbReference>
<dbReference type="GO" id="GO:0016020">
    <property type="term" value="C:membrane"/>
    <property type="evidence" value="ECO:0007669"/>
    <property type="project" value="UniProtKB-SubCell"/>
</dbReference>
<feature type="compositionally biased region" description="Low complexity" evidence="8">
    <location>
        <begin position="928"/>
        <end position="946"/>
    </location>
</feature>
<keyword evidence="4" id="KW-0547">Nucleotide-binding</keyword>
<dbReference type="FunFam" id="3.40.50.300:FF:000997">
    <property type="entry name" value="Multidrug resistance-associated protein 1"/>
    <property type="match status" value="1"/>
</dbReference>
<evidence type="ECO:0000256" key="1">
    <source>
        <dbReference type="ARBA" id="ARBA00004141"/>
    </source>
</evidence>
<name>A0A9P3LRQ8_9FUNG</name>
<accession>A0A9P3LRQ8</accession>
<dbReference type="Pfam" id="PF00005">
    <property type="entry name" value="ABC_tran"/>
    <property type="match status" value="2"/>
</dbReference>
<feature type="transmembrane region" description="Helical" evidence="9">
    <location>
        <begin position="155"/>
        <end position="173"/>
    </location>
</feature>
<dbReference type="CDD" id="cd18603">
    <property type="entry name" value="ABC_6TM_MRP1_2_3_6_D2_like"/>
    <property type="match status" value="1"/>
</dbReference>
<keyword evidence="2" id="KW-0813">Transport</keyword>
<dbReference type="GO" id="GO:0140359">
    <property type="term" value="F:ABC-type transporter activity"/>
    <property type="evidence" value="ECO:0007669"/>
    <property type="project" value="InterPro"/>
</dbReference>
<dbReference type="PROSITE" id="PS50929">
    <property type="entry name" value="ABC_TM1F"/>
    <property type="match status" value="2"/>
</dbReference>
<dbReference type="FunFam" id="3.40.50.300:FF:000163">
    <property type="entry name" value="Multidrug resistance-associated protein member 4"/>
    <property type="match status" value="1"/>
</dbReference>
<evidence type="ECO:0000256" key="3">
    <source>
        <dbReference type="ARBA" id="ARBA00022692"/>
    </source>
</evidence>
<feature type="domain" description="ABC transporter" evidence="10">
    <location>
        <begin position="1361"/>
        <end position="1630"/>
    </location>
</feature>
<feature type="transmembrane region" description="Helical" evidence="9">
    <location>
        <begin position="1082"/>
        <end position="1106"/>
    </location>
</feature>
<feature type="domain" description="ABC transporter" evidence="10">
    <location>
        <begin position="666"/>
        <end position="902"/>
    </location>
</feature>
<keyword evidence="3 9" id="KW-0812">Transmembrane</keyword>
<dbReference type="PROSITE" id="PS50893">
    <property type="entry name" value="ABC_TRANSPORTER_2"/>
    <property type="match status" value="2"/>
</dbReference>
<dbReference type="SUPFAM" id="SSF90123">
    <property type="entry name" value="ABC transporter transmembrane region"/>
    <property type="match status" value="2"/>
</dbReference>
<reference evidence="12" key="2">
    <citation type="journal article" date="2022" name="Microbiol. Resour. Announc.">
        <title>Whole-Genome Sequence of Entomortierella parvispora E1425, a Mucoromycotan Fungus Associated with Burkholderiaceae-Related Endosymbiotic Bacteria.</title>
        <authorList>
            <person name="Herlambang A."/>
            <person name="Guo Y."/>
            <person name="Takashima Y."/>
            <person name="Narisawa K."/>
            <person name="Ohta H."/>
            <person name="Nishizawa T."/>
        </authorList>
    </citation>
    <scope>NUCLEOTIDE SEQUENCE</scope>
    <source>
        <strain evidence="12">E1425</strain>
    </source>
</reference>
<gene>
    <name evidence="12" type="ORF">EMPS_00592</name>
</gene>
<dbReference type="Gene3D" id="1.20.1560.10">
    <property type="entry name" value="ABC transporter type 1, transmembrane domain"/>
    <property type="match status" value="2"/>
</dbReference>
<evidence type="ECO:0000259" key="10">
    <source>
        <dbReference type="PROSITE" id="PS50893"/>
    </source>
</evidence>
<evidence type="ECO:0000256" key="6">
    <source>
        <dbReference type="ARBA" id="ARBA00022989"/>
    </source>
</evidence>
<keyword evidence="5 12" id="KW-0067">ATP-binding</keyword>
<comment type="caution">
    <text evidence="12">The sequence shown here is derived from an EMBL/GenBank/DDBJ whole genome shotgun (WGS) entry which is preliminary data.</text>
</comment>
<dbReference type="InterPro" id="IPR036640">
    <property type="entry name" value="ABC1_TM_sf"/>
</dbReference>
<dbReference type="SUPFAM" id="SSF52540">
    <property type="entry name" value="P-loop containing nucleoside triphosphate hydrolases"/>
    <property type="match status" value="2"/>
</dbReference>
<dbReference type="InterPro" id="IPR003593">
    <property type="entry name" value="AAA+_ATPase"/>
</dbReference>
<dbReference type="OrthoDB" id="6500128at2759"/>
<feature type="transmembrane region" description="Helical" evidence="9">
    <location>
        <begin position="193"/>
        <end position="212"/>
    </location>
</feature>
<feature type="transmembrane region" description="Helical" evidence="9">
    <location>
        <begin position="363"/>
        <end position="384"/>
    </location>
</feature>
<dbReference type="Proteomes" id="UP000827284">
    <property type="component" value="Unassembled WGS sequence"/>
</dbReference>
<keyword evidence="7 9" id="KW-0472">Membrane</keyword>
<sequence length="1635" mass="182085">MPQPMVVQWPSVTEDRLFANEGPDRNPLPFLESLCRQREGWGPSSPDRFDLTPCFEYSVLYGALSAIALLVFLGRFWFLSIHGQAHHLGRTAWIYWPTQAAMTLAAGVILGEAWVLATDETASTVAVLGCIGMGLAWTSAVMVNRLEHMYEIRSSTSIFAFYVASILSTLVILRTHFESPISILTSPSEPYVAQLQIAFVGILLVGFIFEAWPRGSTQVQRSSGACEYDKANIFSRLTFYFYQPIVTVGLRRTLTAKDIANILPENLRTEHGCRILSRRWNNRVKRWKEQCRIYNQSLQGAAMRKTVPRPQPPSLFWTVIRTHLVGFIPILVCRIVIVLLSFILPALLSRLLSYLDDYEDKPLSYGITLACSMFVVALSVALLYTYNRYQMFLIGASTRAALISMVYRKSLRLSPGSRNKSTTGEITNHMAVDAEQWGDAMIYLSMWISIPIEIVIGLLMLYQFLGWTMLAGFIGMLLLLPLQAWQARVFESMQDDKLSAMDQRVRLTTEVLAGIKVVKLYGWESAFRQRVLNVRNTELVALKRLGLVQSFMSIVFISSSLIISLITFGVYGLWGGPNFTPGKLTPQTVFVSMTLFGMLRGPIASLSDATTTTISVVVGTRRIQEFLLSEEVDEDEILRFRNPPQNPNDPSVLIQDASFTWADRSVDAQDEGSSTEHTGLLADFDGHPSEPPTLQNLDLAIPQGSLTAVVGRVAQGKSSLFSAIIGEMYKLQGKVQVCGRIAFVPQQAWVINATLRENIVFGSSYDEEKYQQILFACGLLPDIAMLPGGDMTEIGERGINLSGGQKQRVSLARAAYADYEIYLLDDPLSAVDAHVDQHLWENLIGPMGLLRNKTRILATHGIHHLKDNVDQIVLLKDGKIAEKGSYSDLMKSKLAFYQLIKEYHLSHTPELKKRLRRRSSAVQPKVPIIVVPQDDQSSTNQSSQSTLGIEPRPDGDALSFEEVTTDQDTSEGDDGSGTEGTSENEVVVVPKDEKKDTQAGLIAAEKMKEGGVGFDILLTYIRSASYTNSAIIFALFAIAQVCLVSTSLWLKHWIKKTKEYENSDLGSSLDGQDHGDLPSVGLFLGVYAALTFAYVMLYVVVSYMTFSVARIRASEILHRDLLIKILRLPMSFFDTTPLGRILNRFSSDIAPIDERIPNKFFDALFFLASVSSTLILIMYTTPAFLIALPFLCIGYYTIQYCFLQISRVLQRIYSVSKSPVYQHFNESLNGVSTIRAMAIQDRFIRGNAAWADNMANNFLASMTSKRWVEVQLRLLSTFVLLCAALFAVLGRATMDPSLVGMTLSFAMAITEEVTSLVRILCDLQNHLVSVERVIEYTDMKTEAPEHTAVYLPPNWPDQGRVRFLNYSTRYREGLDLVIKNITLDIAPSEKVGIVGRTGAGKSSLTLALFRIIEAAGSQQARDSDNTGRATESIQISIGDSPSGSQSRELEGGSIEIDGVDISTVGLEDLRQHLAIIPQDPTLFAGTVRDNLDPFQDLEDVDLWEALERSHLKKTIAGLPGGLSFEVSQNGENFSVGQRSLICLARALLRKTKILILDEATAAVDVETDELIQKTIRTEFRDRTVLTIAHRIKTVMDSDKILVLEQGCVQEFEKPQVLLQKEDSLFYKLAEQAGEI</sequence>
<dbReference type="InterPro" id="IPR003439">
    <property type="entry name" value="ABC_transporter-like_ATP-bd"/>
</dbReference>
<dbReference type="PANTHER" id="PTHR24223:SF415">
    <property type="entry name" value="FI20190P1"/>
    <property type="match status" value="1"/>
</dbReference>
<organism evidence="12 13">
    <name type="scientific">Entomortierella parvispora</name>
    <dbReference type="NCBI Taxonomy" id="205924"/>
    <lineage>
        <taxon>Eukaryota</taxon>
        <taxon>Fungi</taxon>
        <taxon>Fungi incertae sedis</taxon>
        <taxon>Mucoromycota</taxon>
        <taxon>Mortierellomycotina</taxon>
        <taxon>Mortierellomycetes</taxon>
        <taxon>Mortierellales</taxon>
        <taxon>Mortierellaceae</taxon>
        <taxon>Entomortierella</taxon>
    </lineage>
</organism>